<name>A0A1Z3N6J0_BDEBC</name>
<dbReference type="AlphaFoldDB" id="A0A1Z3N6J0"/>
<protein>
    <submittedName>
        <fullName evidence="1">Uncharacterized protein</fullName>
    </submittedName>
</protein>
<sequence length="157" mass="17650">MVLNFPISRAIRLPNNLFLKENKIMTPQMMLDDALSNSDYNRAIRFLASVPALQTADNMLECAKNPQLAFDVLKFVSGAKNIQKIIDIAAENPRFARIIVEDIPHARTLNTLKRAIDGDLAWANKYKELFGLDELMFNKLVKKSGGNKKESTANSIL</sequence>
<reference evidence="1 2" key="1">
    <citation type="submission" date="2017-04" db="EMBL/GenBank/DDBJ databases">
        <title>Whole genome sequence of Bdellovibrio bacteriovorus strain SSB218315.</title>
        <authorList>
            <person name="Oyedara O."/>
            <person name="Rodriguez-Perez M.A."/>
        </authorList>
    </citation>
    <scope>NUCLEOTIDE SEQUENCE [LARGE SCALE GENOMIC DNA]</scope>
    <source>
        <strain evidence="1 2">SSB218315</strain>
    </source>
</reference>
<proteinExistence type="predicted"/>
<accession>A0A1Z3N6J0</accession>
<dbReference type="Proteomes" id="UP000197003">
    <property type="component" value="Chromosome"/>
</dbReference>
<evidence type="ECO:0000313" key="1">
    <source>
        <dbReference type="EMBL" id="ASD63031.1"/>
    </source>
</evidence>
<evidence type="ECO:0000313" key="2">
    <source>
        <dbReference type="Proteomes" id="UP000197003"/>
    </source>
</evidence>
<organism evidence="1 2">
    <name type="scientific">Bdellovibrio bacteriovorus</name>
    <dbReference type="NCBI Taxonomy" id="959"/>
    <lineage>
        <taxon>Bacteria</taxon>
        <taxon>Pseudomonadati</taxon>
        <taxon>Bdellovibrionota</taxon>
        <taxon>Bdellovibrionia</taxon>
        <taxon>Bdellovibrionales</taxon>
        <taxon>Pseudobdellovibrionaceae</taxon>
        <taxon>Bdellovibrio</taxon>
    </lineage>
</organism>
<gene>
    <name evidence="1" type="ORF">B9G79_05330</name>
</gene>
<dbReference type="EMBL" id="CP020946">
    <property type="protein sequence ID" value="ASD63031.1"/>
    <property type="molecule type" value="Genomic_DNA"/>
</dbReference>